<proteinExistence type="predicted"/>
<reference evidence="2" key="1">
    <citation type="submission" date="2021-04" db="EMBL/GenBank/DDBJ databases">
        <title>A novel Synergistetes isolate from a pyrite-forming mixed culture.</title>
        <authorList>
            <person name="Bunk B."/>
            <person name="Sproer C."/>
            <person name="Spring S."/>
            <person name="Pester M."/>
        </authorList>
    </citation>
    <scope>NUCLEOTIDE SEQUENCE [LARGE SCALE GENOMIC DNA]</scope>
    <source>
        <strain evidence="2">J.5.4.2-T.3.5.2</strain>
    </source>
</reference>
<evidence type="ECO:0000313" key="1">
    <source>
        <dbReference type="EMBL" id="QTX31850.1"/>
    </source>
</evidence>
<organism evidence="1 2">
    <name type="scientific">Aminithiophilus ramosus</name>
    <dbReference type="NCBI Taxonomy" id="3029084"/>
    <lineage>
        <taxon>Bacteria</taxon>
        <taxon>Thermotogati</taxon>
        <taxon>Synergistota</taxon>
        <taxon>Synergistia</taxon>
        <taxon>Synergistales</taxon>
        <taxon>Aminithiophilaceae</taxon>
        <taxon>Aminithiophilus</taxon>
    </lineage>
</organism>
<evidence type="ECO:0000313" key="2">
    <source>
        <dbReference type="Proteomes" id="UP000671879"/>
    </source>
</evidence>
<name>A0A9Q7AH42_9BACT</name>
<protein>
    <recommendedName>
        <fullName evidence="3">Diaminopimelate epimerase</fullName>
    </recommendedName>
</protein>
<dbReference type="EMBL" id="CP072943">
    <property type="protein sequence ID" value="QTX31850.1"/>
    <property type="molecule type" value="Genomic_DNA"/>
</dbReference>
<accession>A0A9Q7AH42</accession>
<dbReference type="KEGG" id="aram:KAR29_10995"/>
<keyword evidence="2" id="KW-1185">Reference proteome</keyword>
<dbReference type="RefSeq" id="WP_274373040.1">
    <property type="nucleotide sequence ID" value="NZ_CP072943.1"/>
</dbReference>
<dbReference type="AlphaFoldDB" id="A0A9Q7AH42"/>
<sequence>MGRSRRAMKIPFVKGHMGGNTIALFRDETFPRHDRPASVTRALFDDGLACHEAGLLRPFPETIAVKIVGRSSRAWITACGGLTQVLGRVLTDEEACRKLNLTRVTRPASVVLDTDGGQVPLFIDETSEGPRTWTDMTAFLGELFRDGLEELFLEGFRARRIGKFLVVDGRDLEGRHCPEAVETLSSEVKETLVAMQRAFLRSPSGKKSLDFALFDDRSERRGRFRLLFPHNIPEGHIEPACGTGTVAVALALFASGRLEAADLLGDGSHELLFESGGGPFLGGPEESRLRMEVINRQPTKIFFSHDRVRLTVMGDLFLPDGGDES</sequence>
<dbReference type="Gene3D" id="3.10.310.10">
    <property type="entry name" value="Diaminopimelate Epimerase, Chain A, domain 1"/>
    <property type="match status" value="1"/>
</dbReference>
<evidence type="ECO:0008006" key="3">
    <source>
        <dbReference type="Google" id="ProtNLM"/>
    </source>
</evidence>
<dbReference type="Proteomes" id="UP000671879">
    <property type="component" value="Chromosome"/>
</dbReference>
<gene>
    <name evidence="1" type="ORF">KAR29_10995</name>
</gene>